<dbReference type="GO" id="GO:0032259">
    <property type="term" value="P:methylation"/>
    <property type="evidence" value="ECO:0007669"/>
    <property type="project" value="UniProtKB-KW"/>
</dbReference>
<evidence type="ECO:0000313" key="12">
    <source>
        <dbReference type="Proteomes" id="UP000024404"/>
    </source>
</evidence>
<evidence type="ECO:0000256" key="6">
    <source>
        <dbReference type="ARBA" id="ARBA00022723"/>
    </source>
</evidence>
<comment type="subcellular location">
    <subcellularLocation>
        <location evidence="1">Chromosome</location>
        <location evidence="1">Centromere</location>
    </subcellularLocation>
</comment>
<dbReference type="EnsemblMetazoa" id="OVOC2197.1">
    <property type="protein sequence ID" value="OVOC2197.1"/>
    <property type="gene ID" value="WBGene00239006"/>
</dbReference>
<dbReference type="OMA" id="ENCCPRI"/>
<name>A0A8R1XTD4_ONCVO</name>
<dbReference type="InterPro" id="IPR000953">
    <property type="entry name" value="Chromo/chromo_shadow_dom"/>
</dbReference>
<dbReference type="EMBL" id="CMVM020000072">
    <property type="status" value="NOT_ANNOTATED_CDS"/>
    <property type="molecule type" value="Genomic_DNA"/>
</dbReference>
<accession>A0A8R1XTD4</accession>
<proteinExistence type="predicted"/>
<evidence type="ECO:0000259" key="9">
    <source>
        <dbReference type="PROSITE" id="PS50013"/>
    </source>
</evidence>
<dbReference type="InterPro" id="IPR016197">
    <property type="entry name" value="Chromo-like_dom_sf"/>
</dbReference>
<dbReference type="Gene3D" id="2.170.270.10">
    <property type="entry name" value="SET domain"/>
    <property type="match status" value="1"/>
</dbReference>
<evidence type="ECO:0000256" key="1">
    <source>
        <dbReference type="ARBA" id="ARBA00004584"/>
    </source>
</evidence>
<evidence type="ECO:0000256" key="8">
    <source>
        <dbReference type="ARBA" id="ARBA00023328"/>
    </source>
</evidence>
<dbReference type="Proteomes" id="UP000024404">
    <property type="component" value="Unassembled WGS sequence"/>
</dbReference>
<dbReference type="GO" id="GO:0000775">
    <property type="term" value="C:chromosome, centromeric region"/>
    <property type="evidence" value="ECO:0007669"/>
    <property type="project" value="UniProtKB-SubCell"/>
</dbReference>
<dbReference type="CDD" id="cd00024">
    <property type="entry name" value="CD_CSD"/>
    <property type="match status" value="1"/>
</dbReference>
<keyword evidence="4" id="KW-0808">Transferase</keyword>
<evidence type="ECO:0000256" key="7">
    <source>
        <dbReference type="ARBA" id="ARBA00022833"/>
    </source>
</evidence>
<keyword evidence="7" id="KW-0862">Zinc</keyword>
<dbReference type="SMART" id="SM00317">
    <property type="entry name" value="SET"/>
    <property type="match status" value="1"/>
</dbReference>
<dbReference type="SMART" id="SM00298">
    <property type="entry name" value="CHROMO"/>
    <property type="match status" value="1"/>
</dbReference>
<keyword evidence="3" id="KW-0489">Methyltransferase</keyword>
<dbReference type="GO" id="GO:0008168">
    <property type="term" value="F:methyltransferase activity"/>
    <property type="evidence" value="ECO:0007669"/>
    <property type="project" value="UniProtKB-KW"/>
</dbReference>
<dbReference type="PANTHER" id="PTHR46223">
    <property type="entry name" value="HISTONE-LYSINE N-METHYLTRANSFERASE SUV39H"/>
    <property type="match status" value="1"/>
</dbReference>
<dbReference type="InterPro" id="IPR046341">
    <property type="entry name" value="SET_dom_sf"/>
</dbReference>
<keyword evidence="8" id="KW-0137">Centromere</keyword>
<evidence type="ECO:0000259" key="10">
    <source>
        <dbReference type="PROSITE" id="PS50280"/>
    </source>
</evidence>
<dbReference type="PANTHER" id="PTHR46223:SF3">
    <property type="entry name" value="HISTONE-LYSINE N-METHYLTRANSFERASE SET-23"/>
    <property type="match status" value="1"/>
</dbReference>
<sequence length="411" mass="47868">MIQNCKLSSENCSALSITLQAVRDESSDDEQEPVKDVGKDENGMYEVERILARKKLQNGAWLYYIKWVGWPYKQSSWQTRNTFGNMSEVVKEFFDRERALSVVVRHEQQWSQLKKVSQLHSLMRWENEINTILRANGQQILYIHNDVDCTRRKRDFTYITVNKWSAEAKAQMNTLNCIPVRCTCETAKCGSGENCCPRIEKSKFLYTKRRRIRSRFNKLFSELVVECYGCQCSDDCPTKLVQNGRHYKVAIVRTETRGWGVFALEDIPSNVFVVEYIGEILTITEGDSRSDSTYQFELNGYNEIKYLIDAKYYGNEAAFINHSCDPNLVAVRVRVERIDQSYHRIGQELTLNYFSGKWKPEMILTSEEGAVKCFCGALNCMRYWPRLAVDNISSDEDCKENNFVKSKQYIF</sequence>
<keyword evidence="12" id="KW-1185">Reference proteome</keyword>
<evidence type="ECO:0000256" key="2">
    <source>
        <dbReference type="ARBA" id="ARBA00022454"/>
    </source>
</evidence>
<protein>
    <recommendedName>
        <fullName evidence="13">Histone-lysine N-methyltransferase</fullName>
    </recommendedName>
</protein>
<feature type="domain" description="SET" evidence="10">
    <location>
        <begin position="247"/>
        <end position="354"/>
    </location>
</feature>
<dbReference type="PROSITE" id="PS50280">
    <property type="entry name" value="SET"/>
    <property type="match status" value="1"/>
</dbReference>
<dbReference type="SUPFAM" id="SSF54160">
    <property type="entry name" value="Chromo domain-like"/>
    <property type="match status" value="1"/>
</dbReference>
<feature type="domain" description="Chromo" evidence="9">
    <location>
        <begin position="45"/>
        <end position="105"/>
    </location>
</feature>
<dbReference type="Pfam" id="PF00856">
    <property type="entry name" value="SET"/>
    <property type="match status" value="1"/>
</dbReference>
<dbReference type="PROSITE" id="PS50013">
    <property type="entry name" value="CHROMO_2"/>
    <property type="match status" value="1"/>
</dbReference>
<keyword evidence="6" id="KW-0479">Metal-binding</keyword>
<reference evidence="11" key="2">
    <citation type="submission" date="2022-06" db="UniProtKB">
        <authorList>
            <consortium name="EnsemblMetazoa"/>
        </authorList>
    </citation>
    <scope>IDENTIFICATION</scope>
</reference>
<dbReference type="Pfam" id="PF00385">
    <property type="entry name" value="Chromo"/>
    <property type="match status" value="1"/>
</dbReference>
<dbReference type="GO" id="GO:0046872">
    <property type="term" value="F:metal ion binding"/>
    <property type="evidence" value="ECO:0007669"/>
    <property type="project" value="UniProtKB-KW"/>
</dbReference>
<dbReference type="Gene3D" id="2.40.50.40">
    <property type="match status" value="1"/>
</dbReference>
<evidence type="ECO:0008006" key="13">
    <source>
        <dbReference type="Google" id="ProtNLM"/>
    </source>
</evidence>
<evidence type="ECO:0000256" key="4">
    <source>
        <dbReference type="ARBA" id="ARBA00022679"/>
    </source>
</evidence>
<reference evidence="12" key="1">
    <citation type="submission" date="2013-10" db="EMBL/GenBank/DDBJ databases">
        <title>Genome sequencing of Onchocerca volvulus.</title>
        <authorList>
            <person name="Cotton J."/>
            <person name="Tsai J."/>
            <person name="Stanley E."/>
            <person name="Tracey A."/>
            <person name="Holroyd N."/>
            <person name="Lustigman S."/>
            <person name="Berriman M."/>
        </authorList>
    </citation>
    <scope>NUCLEOTIDE SEQUENCE</scope>
</reference>
<evidence type="ECO:0000256" key="3">
    <source>
        <dbReference type="ARBA" id="ARBA00022603"/>
    </source>
</evidence>
<keyword evidence="5" id="KW-0949">S-adenosyl-L-methionine</keyword>
<dbReference type="SUPFAM" id="SSF82199">
    <property type="entry name" value="SET domain"/>
    <property type="match status" value="1"/>
</dbReference>
<organism evidence="11 12">
    <name type="scientific">Onchocerca volvulus</name>
    <dbReference type="NCBI Taxonomy" id="6282"/>
    <lineage>
        <taxon>Eukaryota</taxon>
        <taxon>Metazoa</taxon>
        <taxon>Ecdysozoa</taxon>
        <taxon>Nematoda</taxon>
        <taxon>Chromadorea</taxon>
        <taxon>Rhabditida</taxon>
        <taxon>Spirurina</taxon>
        <taxon>Spiruromorpha</taxon>
        <taxon>Filarioidea</taxon>
        <taxon>Onchocercidae</taxon>
        <taxon>Onchocerca</taxon>
    </lineage>
</organism>
<dbReference type="InterPro" id="IPR001214">
    <property type="entry name" value="SET_dom"/>
</dbReference>
<evidence type="ECO:0000256" key="5">
    <source>
        <dbReference type="ARBA" id="ARBA00022691"/>
    </source>
</evidence>
<evidence type="ECO:0000313" key="11">
    <source>
        <dbReference type="EnsemblMetazoa" id="OVOC2197.1"/>
    </source>
</evidence>
<dbReference type="InterPro" id="IPR023780">
    <property type="entry name" value="Chromo_domain"/>
</dbReference>
<dbReference type="InterPro" id="IPR050973">
    <property type="entry name" value="H3K9_Histone-Lys_N-MTase"/>
</dbReference>
<keyword evidence="2" id="KW-0158">Chromosome</keyword>
<dbReference type="AlphaFoldDB" id="A0A8R1XTD4"/>